<dbReference type="InterPro" id="IPR027370">
    <property type="entry name" value="Znf-RING_euk"/>
</dbReference>
<dbReference type="PANTHER" id="PTHR25462">
    <property type="entry name" value="BONUS, ISOFORM C-RELATED"/>
    <property type="match status" value="1"/>
</dbReference>
<organism evidence="6 7">
    <name type="scientific">Sinanodonta woodiana</name>
    <name type="common">Chinese pond mussel</name>
    <name type="synonym">Anodonta woodiana</name>
    <dbReference type="NCBI Taxonomy" id="1069815"/>
    <lineage>
        <taxon>Eukaryota</taxon>
        <taxon>Metazoa</taxon>
        <taxon>Spiralia</taxon>
        <taxon>Lophotrochozoa</taxon>
        <taxon>Mollusca</taxon>
        <taxon>Bivalvia</taxon>
        <taxon>Autobranchia</taxon>
        <taxon>Heteroconchia</taxon>
        <taxon>Palaeoheterodonta</taxon>
        <taxon>Unionida</taxon>
        <taxon>Unionoidea</taxon>
        <taxon>Unionidae</taxon>
        <taxon>Unioninae</taxon>
        <taxon>Sinanodonta</taxon>
    </lineage>
</organism>
<dbReference type="InterPro" id="IPR013083">
    <property type="entry name" value="Znf_RING/FYVE/PHD"/>
</dbReference>
<comment type="caution">
    <text evidence="6">The sequence shown here is derived from an EMBL/GenBank/DDBJ whole genome shotgun (WGS) entry which is preliminary data.</text>
</comment>
<feature type="domain" description="RING-type" evidence="5">
    <location>
        <begin position="16"/>
        <end position="63"/>
    </location>
</feature>
<dbReference type="InterPro" id="IPR017907">
    <property type="entry name" value="Znf_RING_CS"/>
</dbReference>
<dbReference type="Gene3D" id="3.30.40.10">
    <property type="entry name" value="Zinc/RING finger domain, C3HC4 (zinc finger)"/>
    <property type="match status" value="1"/>
</dbReference>
<dbReference type="InterPro" id="IPR001841">
    <property type="entry name" value="Znf_RING"/>
</dbReference>
<accession>A0ABD3XP39</accession>
<dbReference type="PROSITE" id="PS50089">
    <property type="entry name" value="ZF_RING_2"/>
    <property type="match status" value="1"/>
</dbReference>
<evidence type="ECO:0000256" key="1">
    <source>
        <dbReference type="ARBA" id="ARBA00022723"/>
    </source>
</evidence>
<protein>
    <recommendedName>
        <fullName evidence="5">RING-type domain-containing protein</fullName>
    </recommendedName>
</protein>
<dbReference type="SUPFAM" id="SSF57850">
    <property type="entry name" value="RING/U-box"/>
    <property type="match status" value="1"/>
</dbReference>
<reference evidence="6 7" key="1">
    <citation type="submission" date="2024-11" db="EMBL/GenBank/DDBJ databases">
        <title>Chromosome-level genome assembly of the freshwater bivalve Anodonta woodiana.</title>
        <authorList>
            <person name="Chen X."/>
        </authorList>
    </citation>
    <scope>NUCLEOTIDE SEQUENCE [LARGE SCALE GENOMIC DNA]</scope>
    <source>
        <strain evidence="6">MN2024</strain>
        <tissue evidence="6">Gills</tissue>
    </source>
</reference>
<dbReference type="SMART" id="SM00184">
    <property type="entry name" value="RING"/>
    <property type="match status" value="1"/>
</dbReference>
<dbReference type="Pfam" id="PF13445">
    <property type="entry name" value="zf-RING_UBOX"/>
    <property type="match status" value="1"/>
</dbReference>
<evidence type="ECO:0000259" key="5">
    <source>
        <dbReference type="PROSITE" id="PS50089"/>
    </source>
</evidence>
<dbReference type="EMBL" id="JBJQND010000001">
    <property type="protein sequence ID" value="KAL3887969.1"/>
    <property type="molecule type" value="Genomic_DNA"/>
</dbReference>
<dbReference type="Proteomes" id="UP001634394">
    <property type="component" value="Unassembled WGS sequence"/>
</dbReference>
<keyword evidence="3" id="KW-0862">Zinc</keyword>
<keyword evidence="2 4" id="KW-0863">Zinc-finger</keyword>
<proteinExistence type="predicted"/>
<dbReference type="AlphaFoldDB" id="A0ABD3XP39"/>
<evidence type="ECO:0000256" key="3">
    <source>
        <dbReference type="ARBA" id="ARBA00022833"/>
    </source>
</evidence>
<dbReference type="PANTHER" id="PTHR25462:SF296">
    <property type="entry name" value="MEIOTIC P26, ISOFORM F"/>
    <property type="match status" value="1"/>
</dbReference>
<evidence type="ECO:0000313" key="7">
    <source>
        <dbReference type="Proteomes" id="UP001634394"/>
    </source>
</evidence>
<keyword evidence="1" id="KW-0479">Metal-binding</keyword>
<evidence type="ECO:0000313" key="6">
    <source>
        <dbReference type="EMBL" id="KAL3887969.1"/>
    </source>
</evidence>
<evidence type="ECO:0000256" key="4">
    <source>
        <dbReference type="PROSITE-ProRule" id="PRU00175"/>
    </source>
</evidence>
<gene>
    <name evidence="6" type="ORF">ACJMK2_000354</name>
</gene>
<keyword evidence="7" id="KW-1185">Reference proteome</keyword>
<name>A0ABD3XP39_SINWO</name>
<dbReference type="PROSITE" id="PS00518">
    <property type="entry name" value="ZF_RING_1"/>
    <property type="match status" value="1"/>
</dbReference>
<dbReference type="Gene3D" id="4.10.830.40">
    <property type="match status" value="1"/>
</dbReference>
<sequence>MASSREDTDSEERQKCPICLCEFKILRQLPCMHSFCEKCLQDYISSRAEMVKTYNKIECPICKSEILASMFPINVIFQSVLSDDAKVKVDRSCDSCHSAGKLRSAQDFCVECEEGMCKIYSEVHRNQKMSRNHVILSMEEFASDPHNVMKIAKGFSCPQNDGEEIVLES</sequence>
<evidence type="ECO:0000256" key="2">
    <source>
        <dbReference type="ARBA" id="ARBA00022771"/>
    </source>
</evidence>
<dbReference type="GO" id="GO:0008270">
    <property type="term" value="F:zinc ion binding"/>
    <property type="evidence" value="ECO:0007669"/>
    <property type="project" value="UniProtKB-KW"/>
</dbReference>
<dbReference type="InterPro" id="IPR047153">
    <property type="entry name" value="TRIM45/56/19-like"/>
</dbReference>